<proteinExistence type="predicted"/>
<dbReference type="EMBL" id="JANHOH010000007">
    <property type="protein sequence ID" value="MCQ6960354.1"/>
    <property type="molecule type" value="Genomic_DNA"/>
</dbReference>
<keyword evidence="1" id="KW-0732">Signal</keyword>
<gene>
    <name evidence="2" type="ORF">NPE20_20405</name>
</gene>
<feature type="chain" id="PRO_5045995805" evidence="1">
    <location>
        <begin position="22"/>
        <end position="140"/>
    </location>
</feature>
<accession>A0ABT1T6W2</accession>
<name>A0ABT1T6W2_9SPHI</name>
<organism evidence="2 3">
    <name type="scientific">Mucilaginibacter aquariorum</name>
    <dbReference type="NCBI Taxonomy" id="2967225"/>
    <lineage>
        <taxon>Bacteria</taxon>
        <taxon>Pseudomonadati</taxon>
        <taxon>Bacteroidota</taxon>
        <taxon>Sphingobacteriia</taxon>
        <taxon>Sphingobacteriales</taxon>
        <taxon>Sphingobacteriaceae</taxon>
        <taxon>Mucilaginibacter</taxon>
    </lineage>
</organism>
<reference evidence="2 3" key="1">
    <citation type="submission" date="2022-07" db="EMBL/GenBank/DDBJ databases">
        <title>Mucilaginibacter sp. JC4.</title>
        <authorList>
            <person name="Le V."/>
            <person name="Ko S.-R."/>
            <person name="Ahn C.-Y."/>
            <person name="Oh H.-M."/>
        </authorList>
    </citation>
    <scope>NUCLEOTIDE SEQUENCE [LARGE SCALE GENOMIC DNA]</scope>
    <source>
        <strain evidence="2 3">JC4</strain>
    </source>
</reference>
<sequence length="140" mass="15998">MKKLFYIIPILLALACKPAKHPSAVQISLVNNGQSVQFKGLDYAVMQDIGRDTTKDVWQNLVPVYRMPADTDMKNYQPVQPGRYQLKDSVVIFTPDTPFVKGQTYFVRNYRLGEGAMLIDYIKGRSQPGKVHFIDLIFKQ</sequence>
<protein>
    <submittedName>
        <fullName evidence="2">Uncharacterized protein</fullName>
    </submittedName>
</protein>
<dbReference type="Proteomes" id="UP001204376">
    <property type="component" value="Unassembled WGS sequence"/>
</dbReference>
<keyword evidence="3" id="KW-1185">Reference proteome</keyword>
<dbReference type="RefSeq" id="WP_256540537.1">
    <property type="nucleotide sequence ID" value="NZ_JANHOH010000007.1"/>
</dbReference>
<comment type="caution">
    <text evidence="2">The sequence shown here is derived from an EMBL/GenBank/DDBJ whole genome shotgun (WGS) entry which is preliminary data.</text>
</comment>
<evidence type="ECO:0000256" key="1">
    <source>
        <dbReference type="SAM" id="SignalP"/>
    </source>
</evidence>
<evidence type="ECO:0000313" key="3">
    <source>
        <dbReference type="Proteomes" id="UP001204376"/>
    </source>
</evidence>
<feature type="signal peptide" evidence="1">
    <location>
        <begin position="1"/>
        <end position="21"/>
    </location>
</feature>
<dbReference type="PROSITE" id="PS51257">
    <property type="entry name" value="PROKAR_LIPOPROTEIN"/>
    <property type="match status" value="1"/>
</dbReference>
<evidence type="ECO:0000313" key="2">
    <source>
        <dbReference type="EMBL" id="MCQ6960354.1"/>
    </source>
</evidence>